<dbReference type="SUPFAM" id="SSF51735">
    <property type="entry name" value="NAD(P)-binding Rossmann-fold domains"/>
    <property type="match status" value="1"/>
</dbReference>
<dbReference type="GO" id="GO:0004325">
    <property type="term" value="F:ferrochelatase activity"/>
    <property type="evidence" value="ECO:0007669"/>
    <property type="project" value="InterPro"/>
</dbReference>
<gene>
    <name evidence="8" type="ORF">ESZ00_04480</name>
</gene>
<evidence type="ECO:0000256" key="3">
    <source>
        <dbReference type="ARBA" id="ARBA00023002"/>
    </source>
</evidence>
<reference evidence="8 9" key="1">
    <citation type="journal article" date="2016" name="Int. J. Syst. Evol. Microbiol.">
        <title>Acidipila dinghuensis sp. nov., an acidobacterium isolated from forest soil.</title>
        <authorList>
            <person name="Jiang Y.W."/>
            <person name="Wang J."/>
            <person name="Chen M.H."/>
            <person name="Lv Y.Y."/>
            <person name="Qiu L.H."/>
        </authorList>
    </citation>
    <scope>NUCLEOTIDE SEQUENCE [LARGE SCALE GENOMIC DNA]</scope>
    <source>
        <strain evidence="8 9">DHOF10</strain>
    </source>
</reference>
<dbReference type="RefSeq" id="WP_129206957.1">
    <property type="nucleotide sequence ID" value="NZ_BMGU01000001.1"/>
</dbReference>
<dbReference type="UniPathway" id="UPA00262">
    <property type="reaction ID" value="UER00222"/>
</dbReference>
<dbReference type="InterPro" id="IPR028161">
    <property type="entry name" value="Met8-like"/>
</dbReference>
<evidence type="ECO:0000256" key="6">
    <source>
        <dbReference type="ARBA" id="ARBA00047561"/>
    </source>
</evidence>
<feature type="domain" description="Siroheme synthase central" evidence="7">
    <location>
        <begin position="119"/>
        <end position="145"/>
    </location>
</feature>
<evidence type="ECO:0000313" key="9">
    <source>
        <dbReference type="Proteomes" id="UP000290253"/>
    </source>
</evidence>
<accession>A0A4Q1SIF4</accession>
<keyword evidence="4" id="KW-0520">NAD</keyword>
<dbReference type="Gene3D" id="3.40.50.720">
    <property type="entry name" value="NAD(P)-binding Rossmann-like Domain"/>
    <property type="match status" value="1"/>
</dbReference>
<dbReference type="EC" id="1.3.1.76" evidence="2"/>
<dbReference type="AlphaFoldDB" id="A0A4Q1SIF4"/>
<evidence type="ECO:0000256" key="5">
    <source>
        <dbReference type="ARBA" id="ARBA00023244"/>
    </source>
</evidence>
<dbReference type="InterPro" id="IPR028281">
    <property type="entry name" value="Sirohaem_synthase_central"/>
</dbReference>
<evidence type="ECO:0000256" key="4">
    <source>
        <dbReference type="ARBA" id="ARBA00023027"/>
    </source>
</evidence>
<dbReference type="Gene3D" id="1.10.8.610">
    <property type="entry name" value="SirC, precorrin-2 dehydrogenase, C-terminal helical domain-like"/>
    <property type="match status" value="1"/>
</dbReference>
<dbReference type="Proteomes" id="UP000290253">
    <property type="component" value="Unassembled WGS sequence"/>
</dbReference>
<proteinExistence type="predicted"/>
<keyword evidence="9" id="KW-1185">Reference proteome</keyword>
<dbReference type="InterPro" id="IPR006367">
    <property type="entry name" value="Sirohaem_synthase_N"/>
</dbReference>
<keyword evidence="3" id="KW-0560">Oxidoreductase</keyword>
<dbReference type="Pfam" id="PF14824">
    <property type="entry name" value="Sirohm_synth_M"/>
    <property type="match status" value="1"/>
</dbReference>
<dbReference type="InterPro" id="IPR042518">
    <property type="entry name" value="SirC_C"/>
</dbReference>
<dbReference type="OrthoDB" id="9773765at2"/>
<dbReference type="GO" id="GO:0043115">
    <property type="term" value="F:precorrin-2 dehydrogenase activity"/>
    <property type="evidence" value="ECO:0007669"/>
    <property type="project" value="UniProtKB-EC"/>
</dbReference>
<organism evidence="8 9">
    <name type="scientific">Silvibacterium dinghuense</name>
    <dbReference type="NCBI Taxonomy" id="1560006"/>
    <lineage>
        <taxon>Bacteria</taxon>
        <taxon>Pseudomonadati</taxon>
        <taxon>Acidobacteriota</taxon>
        <taxon>Terriglobia</taxon>
        <taxon>Terriglobales</taxon>
        <taxon>Acidobacteriaceae</taxon>
        <taxon>Silvibacterium</taxon>
    </lineage>
</organism>
<comment type="caution">
    <text evidence="8">The sequence shown here is derived from an EMBL/GenBank/DDBJ whole genome shotgun (WGS) entry which is preliminary data.</text>
</comment>
<dbReference type="GO" id="GO:0019354">
    <property type="term" value="P:siroheme biosynthetic process"/>
    <property type="evidence" value="ECO:0007669"/>
    <property type="project" value="UniProtKB-UniPathway"/>
</dbReference>
<keyword evidence="5" id="KW-0627">Porphyrin biosynthesis</keyword>
<comment type="catalytic activity">
    <reaction evidence="6">
        <text>precorrin-2 + NAD(+) = sirohydrochlorin + NADH + 2 H(+)</text>
        <dbReference type="Rhea" id="RHEA:15613"/>
        <dbReference type="ChEBI" id="CHEBI:15378"/>
        <dbReference type="ChEBI" id="CHEBI:57540"/>
        <dbReference type="ChEBI" id="CHEBI:57945"/>
        <dbReference type="ChEBI" id="CHEBI:58351"/>
        <dbReference type="ChEBI" id="CHEBI:58827"/>
        <dbReference type="EC" id="1.3.1.76"/>
    </reaction>
</comment>
<dbReference type="NCBIfam" id="TIGR01470">
    <property type="entry name" value="cysG_Nterm"/>
    <property type="match status" value="1"/>
</dbReference>
<evidence type="ECO:0000313" key="8">
    <source>
        <dbReference type="EMBL" id="RXS97177.1"/>
    </source>
</evidence>
<evidence type="ECO:0000259" key="7">
    <source>
        <dbReference type="Pfam" id="PF14824"/>
    </source>
</evidence>
<dbReference type="PANTHER" id="PTHR35330:SF1">
    <property type="entry name" value="SIROHEME BIOSYNTHESIS PROTEIN MET8"/>
    <property type="match status" value="1"/>
</dbReference>
<sequence length="209" mass="22706">MSLLPVFLKLDRRPCLIIGAGSVALQKIPALLNAEAEVRVIAPRVHPEIAALAAAGRITLQERGYRPDDLDGLFLVIAATNDSAVNTAIYEEALRRNLLCNAVDDPPNCDFYFGSIVTRGDLQIAISTAGESPAFAQKLRKEIDAQLPEDLGPWLHTIGEQRGEILEAYEPGEDRKLLLHQLAQRPTCEAAACPAQKLALRARHAGASR</sequence>
<name>A0A4Q1SIF4_9BACT</name>
<protein>
    <recommendedName>
        <fullName evidence="2">precorrin-2 dehydrogenase</fullName>
        <ecNumber evidence="2">1.3.1.76</ecNumber>
    </recommendedName>
</protein>
<comment type="pathway">
    <text evidence="1">Porphyrin-containing compound metabolism; siroheme biosynthesis; sirohydrochlorin from precorrin-2: step 1/1.</text>
</comment>
<dbReference type="PANTHER" id="PTHR35330">
    <property type="entry name" value="SIROHEME BIOSYNTHESIS PROTEIN MET8"/>
    <property type="match status" value="1"/>
</dbReference>
<dbReference type="SUPFAM" id="SSF75615">
    <property type="entry name" value="Siroheme synthase middle domains-like"/>
    <property type="match status" value="1"/>
</dbReference>
<dbReference type="EMBL" id="SDMK01000001">
    <property type="protein sequence ID" value="RXS97177.1"/>
    <property type="molecule type" value="Genomic_DNA"/>
</dbReference>
<evidence type="ECO:0000256" key="1">
    <source>
        <dbReference type="ARBA" id="ARBA00005010"/>
    </source>
</evidence>
<dbReference type="InterPro" id="IPR036291">
    <property type="entry name" value="NAD(P)-bd_dom_sf"/>
</dbReference>
<dbReference type="Pfam" id="PF13241">
    <property type="entry name" value="NAD_binding_7"/>
    <property type="match status" value="1"/>
</dbReference>
<evidence type="ECO:0000256" key="2">
    <source>
        <dbReference type="ARBA" id="ARBA00012400"/>
    </source>
</evidence>